<dbReference type="InterPro" id="IPR000192">
    <property type="entry name" value="Aminotrans_V_dom"/>
</dbReference>
<dbReference type="GO" id="GO:0030170">
    <property type="term" value="F:pyridoxal phosphate binding"/>
    <property type="evidence" value="ECO:0007669"/>
    <property type="project" value="UniProtKB-UniRule"/>
</dbReference>
<evidence type="ECO:0000313" key="7">
    <source>
        <dbReference type="Proteomes" id="UP001605036"/>
    </source>
</evidence>
<proteinExistence type="inferred from homology"/>
<dbReference type="EMBL" id="JBHFFA010000002">
    <property type="protein sequence ID" value="KAL2641505.1"/>
    <property type="molecule type" value="Genomic_DNA"/>
</dbReference>
<dbReference type="Pfam" id="PF03473">
    <property type="entry name" value="MOSC"/>
    <property type="match status" value="1"/>
</dbReference>
<dbReference type="HAMAP" id="MF_03050">
    <property type="entry name" value="MOCOS"/>
    <property type="match status" value="1"/>
</dbReference>
<dbReference type="EC" id="2.8.1.9" evidence="4"/>
<dbReference type="GO" id="GO:0030151">
    <property type="term" value="F:molybdenum ion binding"/>
    <property type="evidence" value="ECO:0007669"/>
    <property type="project" value="UniProtKB-UniRule"/>
</dbReference>
<keyword evidence="1 4" id="KW-0808">Transferase</keyword>
<organism evidence="6 7">
    <name type="scientific">Riccia fluitans</name>
    <dbReference type="NCBI Taxonomy" id="41844"/>
    <lineage>
        <taxon>Eukaryota</taxon>
        <taxon>Viridiplantae</taxon>
        <taxon>Streptophyta</taxon>
        <taxon>Embryophyta</taxon>
        <taxon>Marchantiophyta</taxon>
        <taxon>Marchantiopsida</taxon>
        <taxon>Marchantiidae</taxon>
        <taxon>Marchantiales</taxon>
        <taxon>Ricciaceae</taxon>
        <taxon>Riccia</taxon>
    </lineage>
</organism>
<dbReference type="InterPro" id="IPR005303">
    <property type="entry name" value="MOCOS_middle"/>
</dbReference>
<comment type="similarity">
    <text evidence="4">Belongs to the class-V pyridoxal-phosphate-dependent aminotransferase family. MOCOS subfamily.</text>
</comment>
<feature type="modified residue" description="N6-(pyridoxal phosphate)lysine" evidence="4">
    <location>
        <position position="321"/>
    </location>
</feature>
<dbReference type="Gene3D" id="3.40.640.10">
    <property type="entry name" value="Type I PLP-dependent aspartate aminotransferase-like (Major domain)"/>
    <property type="match status" value="1"/>
</dbReference>
<dbReference type="AlphaFoldDB" id="A0ABD1Z138"/>
<accession>A0ABD1Z138</accession>
<comment type="cofactor">
    <cofactor evidence="4">
        <name>pyridoxal 5'-phosphate</name>
        <dbReference type="ChEBI" id="CHEBI:597326"/>
    </cofactor>
</comment>
<evidence type="ECO:0000256" key="1">
    <source>
        <dbReference type="ARBA" id="ARBA00022679"/>
    </source>
</evidence>
<protein>
    <recommendedName>
        <fullName evidence="4">Molybdenum cofactor sulfurase</fullName>
        <shortName evidence="4">MCS</shortName>
        <shortName evidence="4">MOS</shortName>
        <shortName evidence="4">MoCo sulfurase</shortName>
        <ecNumber evidence="4">2.8.1.9</ecNumber>
    </recommendedName>
    <alternativeName>
        <fullName evidence="4">Molybdenum cofactor sulfurtransferase</fullName>
    </alternativeName>
</protein>
<dbReference type="InterPro" id="IPR015424">
    <property type="entry name" value="PyrdxlP-dep_Trfase"/>
</dbReference>
<dbReference type="PROSITE" id="PS51340">
    <property type="entry name" value="MOSC"/>
    <property type="match status" value="1"/>
</dbReference>
<evidence type="ECO:0000259" key="5">
    <source>
        <dbReference type="PROSITE" id="PS51340"/>
    </source>
</evidence>
<dbReference type="GO" id="GO:0032787">
    <property type="term" value="P:monocarboxylic acid metabolic process"/>
    <property type="evidence" value="ECO:0007669"/>
    <property type="project" value="UniProtKB-ARBA"/>
</dbReference>
<feature type="domain" description="MOSC" evidence="5">
    <location>
        <begin position="715"/>
        <end position="907"/>
    </location>
</feature>
<evidence type="ECO:0000256" key="3">
    <source>
        <dbReference type="ARBA" id="ARBA00023150"/>
    </source>
</evidence>
<comment type="catalytic activity">
    <reaction evidence="4">
        <text>Mo-molybdopterin + L-cysteine + AH2 = thio-Mo-molybdopterin + L-alanine + A + H2O</text>
        <dbReference type="Rhea" id="RHEA:42636"/>
        <dbReference type="ChEBI" id="CHEBI:13193"/>
        <dbReference type="ChEBI" id="CHEBI:15377"/>
        <dbReference type="ChEBI" id="CHEBI:17499"/>
        <dbReference type="ChEBI" id="CHEBI:35235"/>
        <dbReference type="ChEBI" id="CHEBI:57972"/>
        <dbReference type="ChEBI" id="CHEBI:71302"/>
        <dbReference type="ChEBI" id="CHEBI:82685"/>
        <dbReference type="EC" id="2.8.1.9"/>
    </reaction>
</comment>
<reference evidence="6 7" key="1">
    <citation type="submission" date="2024-09" db="EMBL/GenBank/DDBJ databases">
        <title>Chromosome-scale assembly of Riccia fluitans.</title>
        <authorList>
            <person name="Paukszto L."/>
            <person name="Sawicki J."/>
            <person name="Karawczyk K."/>
            <person name="Piernik-Szablinska J."/>
            <person name="Szczecinska M."/>
            <person name="Mazdziarz M."/>
        </authorList>
    </citation>
    <scope>NUCLEOTIDE SEQUENCE [LARGE SCALE GENOMIC DNA]</scope>
    <source>
        <strain evidence="6">Rf_01</strain>
        <tissue evidence="6">Aerial parts of the thallus</tissue>
    </source>
</reference>
<dbReference type="Pfam" id="PF03476">
    <property type="entry name" value="MOSC_N"/>
    <property type="match status" value="1"/>
</dbReference>
<dbReference type="Proteomes" id="UP001605036">
    <property type="component" value="Unassembled WGS sequence"/>
</dbReference>
<feature type="active site" evidence="4">
    <location>
        <position position="488"/>
    </location>
</feature>
<sequence length="926" mass="102342">MSAEQICSRCRYLVQVLLKICSYFYTWSTAWRRNLINGISQRNLKNGQKCSLQKESFLEEYGEEYGYPNGTNSVDGLRSREFSRLQGTVYLDHAGTTLYSENQLKSVLSDFSAQVYGNPHSQSDSSVLSSSIVEDARAQVLAFCNASAEEYSCVFTSGATAALKLVGETFPWTSDSQYMYTMENHNSVLGIREYALDSGATVTPVDIEFSAPEMRGETGAAKRDSFTVRKRSSQRRKAPLVSSSEFSHGQPVYSLFAFPQECNFSGVRFDLGLIPHVQHGSHTESQREKWLVLLDAAKGCSTSPPDLHRFPADFVAISFYKIFGYPTGLGALLVRKGASELMRKKYFGGGTVAVSIADADFVRRRRKVEEWLEDGTASFLSIAALHHGFDIVNRLGMAAIRRHTGSLTSYTASKLAALRHKNGRLVCMLYGNHNCLKKQAEVYWDARSGQGPVIAFNLRRADGSWVGYREVENLASLKGIHLRTGCFCNPGACAKYLGISTEDMKENFEAGRVCWDDNDIINGRPVGAVRVSFGYMSTFEDCWVFLNFISAFFVESQTKTPATASASSLAAEPSGGPPVSLHSISVYPVKSCSGFTATSWPLGDCGLLYDREWLIKSTSGEVLTQKKCPRMWSIKTRIDLEKGWLHVESPNMKDGLDIPLTNMAVGESSGNVPLCANPAGASTCGPDASRWFSQALGISCNLIRRQAKSRFSRRRGPVFSVGVTGMTEEGEKELSFANEGQFLLVSQDSVDDLNLRLNAALSSLDSGQEGTARSNKLQFKVDVDRFRPNLVVVGSKAYGEDEWEMLAIGDEQFKVRGSCNRCTMINIDQATGEREAGGEPLATLASYRRFKGKINFGILLEHEKDAAGGHPALPLDGKRRDIDVEEKALESRSHRRYVEVGQRVRVLRTSDKISRCKNVCLARPEI</sequence>
<gene>
    <name evidence="6" type="ORF">R1flu_009092</name>
</gene>
<dbReference type="InterPro" id="IPR028886">
    <property type="entry name" value="MoCo_sulfurase"/>
</dbReference>
<name>A0ABD1Z138_9MARC</name>
<dbReference type="InterPro" id="IPR005302">
    <property type="entry name" value="MoCF_Sase_C"/>
</dbReference>
<dbReference type="SUPFAM" id="SSF141673">
    <property type="entry name" value="MOSC N-terminal domain-like"/>
    <property type="match status" value="1"/>
</dbReference>
<keyword evidence="2 4" id="KW-0663">Pyridoxal phosphate</keyword>
<dbReference type="PANTHER" id="PTHR14237">
    <property type="entry name" value="MOLYBDOPTERIN COFACTOR SULFURASE MOSC"/>
    <property type="match status" value="1"/>
</dbReference>
<dbReference type="SUPFAM" id="SSF53383">
    <property type="entry name" value="PLP-dependent transferases"/>
    <property type="match status" value="1"/>
</dbReference>
<dbReference type="GO" id="GO:0006777">
    <property type="term" value="P:Mo-molybdopterin cofactor biosynthetic process"/>
    <property type="evidence" value="ECO:0007669"/>
    <property type="project" value="UniProtKB-UniRule"/>
</dbReference>
<keyword evidence="3 4" id="KW-0501">Molybdenum cofactor biosynthesis</keyword>
<dbReference type="GO" id="GO:0016829">
    <property type="term" value="F:lyase activity"/>
    <property type="evidence" value="ECO:0007669"/>
    <property type="project" value="UniProtKB-UniRule"/>
</dbReference>
<evidence type="ECO:0000313" key="6">
    <source>
        <dbReference type="EMBL" id="KAL2641505.1"/>
    </source>
</evidence>
<dbReference type="InterPro" id="IPR015421">
    <property type="entry name" value="PyrdxlP-dep_Trfase_major"/>
</dbReference>
<dbReference type="InterPro" id="IPR011037">
    <property type="entry name" value="Pyrv_Knase-like_insert_dom_sf"/>
</dbReference>
<evidence type="ECO:0000256" key="2">
    <source>
        <dbReference type="ARBA" id="ARBA00022898"/>
    </source>
</evidence>
<dbReference type="PANTHER" id="PTHR14237:SF80">
    <property type="entry name" value="MOLYBDENUM COFACTOR SULFURASE"/>
    <property type="match status" value="1"/>
</dbReference>
<dbReference type="Pfam" id="PF00266">
    <property type="entry name" value="Aminotran_5"/>
    <property type="match status" value="2"/>
</dbReference>
<comment type="caution">
    <text evidence="6">The sequence shown here is derived from an EMBL/GenBank/DDBJ whole genome shotgun (WGS) entry which is preliminary data.</text>
</comment>
<keyword evidence="7" id="KW-1185">Reference proteome</keyword>
<dbReference type="GO" id="GO:0008265">
    <property type="term" value="F:molybdenum cofactor sulfurtransferase activity"/>
    <property type="evidence" value="ECO:0007669"/>
    <property type="project" value="UniProtKB-UniRule"/>
</dbReference>
<dbReference type="SUPFAM" id="SSF50800">
    <property type="entry name" value="PK beta-barrel domain-like"/>
    <property type="match status" value="1"/>
</dbReference>
<evidence type="ECO:0000256" key="4">
    <source>
        <dbReference type="HAMAP-Rule" id="MF_03050"/>
    </source>
</evidence>
<comment type="function">
    <text evidence="4">Sulfurates the molybdenum cofactor. Sulfation of molybdenum is essential for xanthine dehydrogenase (XDH) and aldehyde oxidase (ADO) enzymes in which molybdenum cofactor is liganded by 1 oxygen and 1 sulfur atom in active form.</text>
</comment>